<reference evidence="7 8" key="1">
    <citation type="submission" date="2017-12" db="EMBL/GenBank/DDBJ databases">
        <title>Sequencing, de novo assembly and annotation of complete genome of a new Thraustochytrid species, strain FCC1311.</title>
        <authorList>
            <person name="Sedici K."/>
            <person name="Godart F."/>
            <person name="Aiese Cigliano R."/>
            <person name="Sanseverino W."/>
            <person name="Barakat M."/>
            <person name="Ortet P."/>
            <person name="Marechal E."/>
            <person name="Cagnac O."/>
            <person name="Amato A."/>
        </authorList>
    </citation>
    <scope>NUCLEOTIDE SEQUENCE [LARGE SCALE GENOMIC DNA]</scope>
</reference>
<accession>A0A2R5GNL3</accession>
<evidence type="ECO:0000256" key="4">
    <source>
        <dbReference type="ARBA" id="ARBA00022801"/>
    </source>
</evidence>
<dbReference type="EMBL" id="BEYU01000122">
    <property type="protein sequence ID" value="GBG32482.1"/>
    <property type="molecule type" value="Genomic_DNA"/>
</dbReference>
<dbReference type="InParanoid" id="A0A2R5GNL3"/>
<dbReference type="InterPro" id="IPR019103">
    <property type="entry name" value="Peptidase_aspartic_DDI1-type"/>
</dbReference>
<organism evidence="7 8">
    <name type="scientific">Hondaea fermentalgiana</name>
    <dbReference type="NCBI Taxonomy" id="2315210"/>
    <lineage>
        <taxon>Eukaryota</taxon>
        <taxon>Sar</taxon>
        <taxon>Stramenopiles</taxon>
        <taxon>Bigyra</taxon>
        <taxon>Labyrinthulomycetes</taxon>
        <taxon>Thraustochytrida</taxon>
        <taxon>Thraustochytriidae</taxon>
        <taxon>Hondaea</taxon>
    </lineage>
</organism>
<dbReference type="PROSITE" id="PS50053">
    <property type="entry name" value="UBIQUITIN_2"/>
    <property type="match status" value="1"/>
</dbReference>
<proteinExistence type="inferred from homology"/>
<feature type="compositionally biased region" description="Low complexity" evidence="5">
    <location>
        <begin position="85"/>
        <end position="96"/>
    </location>
</feature>
<dbReference type="Proteomes" id="UP000241890">
    <property type="component" value="Unassembled WGS sequence"/>
</dbReference>
<evidence type="ECO:0000256" key="1">
    <source>
        <dbReference type="ARBA" id="ARBA00009136"/>
    </source>
</evidence>
<dbReference type="PANTHER" id="PTHR15397">
    <property type="entry name" value="SODIUM-GLUCOSE COTRANSPORTER REGULATORY PROTEIN -RELATED"/>
    <property type="match status" value="1"/>
</dbReference>
<dbReference type="InterPro" id="IPR029071">
    <property type="entry name" value="Ubiquitin-like_domsf"/>
</dbReference>
<dbReference type="GO" id="GO:0006508">
    <property type="term" value="P:proteolysis"/>
    <property type="evidence" value="ECO:0007669"/>
    <property type="project" value="UniProtKB-KW"/>
</dbReference>
<dbReference type="Gene3D" id="3.10.20.90">
    <property type="entry name" value="Phosphatidylinositol 3-kinase Catalytic Subunit, Chain A, domain 1"/>
    <property type="match status" value="1"/>
</dbReference>
<keyword evidence="8" id="KW-1185">Reference proteome</keyword>
<sequence length="289" mass="31629">MQLTLAVTGADDVLQVEVGSGAQVDDVKAVAAAEMEVSPGRLEISYKNEVLPDDALLSDVGVEDEDLMALRVLPAEATGSAVGYSQQEGQLQQQGQRRSRGGLGERIRRSLRASLPRVSEEERQRQRYIESQISAQNISENMARAFEESPESFVRVLMLYIDTEVNNVPVKAFIDSGAQTTVMSRACADRCGIMRLVDSRFAGVAVGVGSAQILGRVHIAPIKIGTQLYNCGFSVIDGAQDIELLLGLDMLRRHQAMIDLRNDCLHIGEPEELVPFLSESETPEYARHT</sequence>
<dbReference type="InterPro" id="IPR021109">
    <property type="entry name" value="Peptidase_aspartic_dom_sf"/>
</dbReference>
<evidence type="ECO:0000256" key="3">
    <source>
        <dbReference type="ARBA" id="ARBA00022750"/>
    </source>
</evidence>
<protein>
    <submittedName>
        <fullName evidence="7">DNA damage-inducible protein 1</fullName>
    </submittedName>
</protein>
<evidence type="ECO:0000313" key="7">
    <source>
        <dbReference type="EMBL" id="GBG32482.1"/>
    </source>
</evidence>
<dbReference type="CDD" id="cd05479">
    <property type="entry name" value="RP_DDI"/>
    <property type="match status" value="1"/>
</dbReference>
<dbReference type="PANTHER" id="PTHR15397:SF3">
    <property type="entry name" value="DNA DAMAGE INDUCIBLE 1 HOMOLOG 2"/>
    <property type="match status" value="1"/>
</dbReference>
<gene>
    <name evidence="7" type="ORF">FCC1311_087072</name>
</gene>
<keyword evidence="4" id="KW-0378">Hydrolase</keyword>
<evidence type="ECO:0000256" key="2">
    <source>
        <dbReference type="ARBA" id="ARBA00022670"/>
    </source>
</evidence>
<evidence type="ECO:0000313" key="8">
    <source>
        <dbReference type="Proteomes" id="UP000241890"/>
    </source>
</evidence>
<keyword evidence="2" id="KW-0645">Protease</keyword>
<dbReference type="AlphaFoldDB" id="A0A2R5GNL3"/>
<feature type="domain" description="Ubiquitin-like" evidence="6">
    <location>
        <begin position="1"/>
        <end position="70"/>
    </location>
</feature>
<dbReference type="SUPFAM" id="SSF50630">
    <property type="entry name" value="Acid proteases"/>
    <property type="match status" value="1"/>
</dbReference>
<dbReference type="Pfam" id="PF09668">
    <property type="entry name" value="Asp_protease"/>
    <property type="match status" value="1"/>
</dbReference>
<dbReference type="SUPFAM" id="SSF54236">
    <property type="entry name" value="Ubiquitin-like"/>
    <property type="match status" value="1"/>
</dbReference>
<keyword evidence="3" id="KW-0064">Aspartyl protease</keyword>
<dbReference type="OrthoDB" id="1047367at2759"/>
<name>A0A2R5GNL3_9STRA</name>
<comment type="caution">
    <text evidence="7">The sequence shown here is derived from an EMBL/GenBank/DDBJ whole genome shotgun (WGS) entry which is preliminary data.</text>
</comment>
<dbReference type="GO" id="GO:0004190">
    <property type="term" value="F:aspartic-type endopeptidase activity"/>
    <property type="evidence" value="ECO:0007669"/>
    <property type="project" value="UniProtKB-KW"/>
</dbReference>
<feature type="region of interest" description="Disordered" evidence="5">
    <location>
        <begin position="81"/>
        <end position="103"/>
    </location>
</feature>
<dbReference type="InterPro" id="IPR000626">
    <property type="entry name" value="Ubiquitin-like_dom"/>
</dbReference>
<evidence type="ECO:0000256" key="5">
    <source>
        <dbReference type="SAM" id="MobiDB-lite"/>
    </source>
</evidence>
<dbReference type="Gene3D" id="2.40.70.10">
    <property type="entry name" value="Acid Proteases"/>
    <property type="match status" value="1"/>
</dbReference>
<evidence type="ECO:0000259" key="6">
    <source>
        <dbReference type="PROSITE" id="PS50053"/>
    </source>
</evidence>
<comment type="similarity">
    <text evidence="1">Belongs to the DDI1 family.</text>
</comment>